<dbReference type="EnsemblPlants" id="KQJ82016">
    <property type="protein sequence ID" value="KQJ82016"/>
    <property type="gene ID" value="BRADI_5g04854v3"/>
</dbReference>
<evidence type="ECO:0000313" key="4">
    <source>
        <dbReference type="Proteomes" id="UP000008810"/>
    </source>
</evidence>
<reference evidence="2" key="2">
    <citation type="submission" date="2017-06" db="EMBL/GenBank/DDBJ databases">
        <title>WGS assembly of Brachypodium distachyon.</title>
        <authorList>
            <consortium name="The International Brachypodium Initiative"/>
            <person name="Lucas S."/>
            <person name="Harmon-Smith M."/>
            <person name="Lail K."/>
            <person name="Tice H."/>
            <person name="Grimwood J."/>
            <person name="Bruce D."/>
            <person name="Barry K."/>
            <person name="Shu S."/>
            <person name="Lindquist E."/>
            <person name="Wang M."/>
            <person name="Pitluck S."/>
            <person name="Vogel J.P."/>
            <person name="Garvin D.F."/>
            <person name="Mockler T.C."/>
            <person name="Schmutz J."/>
            <person name="Rokhsar D."/>
            <person name="Bevan M.W."/>
        </authorList>
    </citation>
    <scope>NUCLEOTIDE SEQUENCE</scope>
    <source>
        <strain evidence="2">Bd21</strain>
    </source>
</reference>
<keyword evidence="4" id="KW-1185">Reference proteome</keyword>
<dbReference type="ExpressionAtlas" id="A0A0Q3I7H5">
    <property type="expression patterns" value="baseline"/>
</dbReference>
<accession>A0A0Q3I7H5</accession>
<evidence type="ECO:0000256" key="1">
    <source>
        <dbReference type="SAM" id="Phobius"/>
    </source>
</evidence>
<dbReference type="EMBL" id="CM000884">
    <property type="protein sequence ID" value="KQJ82015.1"/>
    <property type="molecule type" value="Genomic_DNA"/>
</dbReference>
<proteinExistence type="predicted"/>
<dbReference type="EMBL" id="CM000884">
    <property type="protein sequence ID" value="KQJ82016.1"/>
    <property type="molecule type" value="Genomic_DNA"/>
</dbReference>
<evidence type="ECO:0000313" key="2">
    <source>
        <dbReference type="EMBL" id="KQJ82016.1"/>
    </source>
</evidence>
<dbReference type="EnsemblPlants" id="KQJ82015">
    <property type="protein sequence ID" value="KQJ82015"/>
    <property type="gene ID" value="BRADI_5g04854v3"/>
</dbReference>
<reference evidence="2 3" key="1">
    <citation type="journal article" date="2010" name="Nature">
        <title>Genome sequencing and analysis of the model grass Brachypodium distachyon.</title>
        <authorList>
            <consortium name="International Brachypodium Initiative"/>
        </authorList>
    </citation>
    <scope>NUCLEOTIDE SEQUENCE [LARGE SCALE GENOMIC DNA]</scope>
    <source>
        <strain evidence="2 3">Bd21</strain>
    </source>
</reference>
<reference evidence="3" key="3">
    <citation type="submission" date="2018-08" db="UniProtKB">
        <authorList>
            <consortium name="EnsemblPlants"/>
        </authorList>
    </citation>
    <scope>IDENTIFICATION</scope>
    <source>
        <strain evidence="3">cv. Bd21</strain>
    </source>
</reference>
<dbReference type="InParanoid" id="A0A0Q3I7H5"/>
<feature type="transmembrane region" description="Helical" evidence="1">
    <location>
        <begin position="12"/>
        <end position="36"/>
    </location>
</feature>
<evidence type="ECO:0008006" key="5">
    <source>
        <dbReference type="Google" id="ProtNLM"/>
    </source>
</evidence>
<dbReference type="Gene3D" id="3.60.10.10">
    <property type="entry name" value="Endonuclease/exonuclease/phosphatase"/>
    <property type="match status" value="1"/>
</dbReference>
<dbReference type="AlphaFoldDB" id="A0A0Q3I7H5"/>
<gene>
    <name evidence="2" type="ORF">BRADI_5g04854v3</name>
</gene>
<name>A0A0Q3I7H5_BRADI</name>
<dbReference type="Proteomes" id="UP000008810">
    <property type="component" value="Chromosome 5"/>
</dbReference>
<dbReference type="InterPro" id="IPR036691">
    <property type="entry name" value="Endo/exonu/phosph_ase_sf"/>
</dbReference>
<keyword evidence="1" id="KW-0472">Membrane</keyword>
<dbReference type="OrthoDB" id="62798at2759"/>
<organism evidence="2">
    <name type="scientific">Brachypodium distachyon</name>
    <name type="common">Purple false brome</name>
    <name type="synonym">Trachynia distachya</name>
    <dbReference type="NCBI Taxonomy" id="15368"/>
    <lineage>
        <taxon>Eukaryota</taxon>
        <taxon>Viridiplantae</taxon>
        <taxon>Streptophyta</taxon>
        <taxon>Embryophyta</taxon>
        <taxon>Tracheophyta</taxon>
        <taxon>Spermatophyta</taxon>
        <taxon>Magnoliopsida</taxon>
        <taxon>Liliopsida</taxon>
        <taxon>Poales</taxon>
        <taxon>Poaceae</taxon>
        <taxon>BOP clade</taxon>
        <taxon>Pooideae</taxon>
        <taxon>Stipodae</taxon>
        <taxon>Brachypodieae</taxon>
        <taxon>Brachypodium</taxon>
    </lineage>
</organism>
<dbReference type="STRING" id="15368.A0A0Q3I7H5"/>
<protein>
    <recommendedName>
        <fullName evidence="5">Inositol polyphosphate-related phosphatase domain-containing protein</fullName>
    </recommendedName>
</protein>
<dbReference type="SUPFAM" id="SSF56219">
    <property type="entry name" value="DNase I-like"/>
    <property type="match status" value="1"/>
</dbReference>
<sequence length="113" mass="13555">MHRNSQENTCMVSFFSFYNIQIELLCFTVHYCFMWISNPFMFGLWIERCDCILWYGNGLISYFTFVESLSFSDHTPVYSIFMAEVEIVHQRKRDMGYFSSRIEVEKLLPHSES</sequence>
<keyword evidence="1" id="KW-1133">Transmembrane helix</keyword>
<dbReference type="Gramene" id="KQJ82016">
    <property type="protein sequence ID" value="KQJ82016"/>
    <property type="gene ID" value="BRADI_5g04854v3"/>
</dbReference>
<keyword evidence="1" id="KW-0812">Transmembrane</keyword>
<evidence type="ECO:0000313" key="3">
    <source>
        <dbReference type="EnsemblPlants" id="KQJ82015"/>
    </source>
</evidence>
<dbReference type="Gramene" id="KQJ82015">
    <property type="protein sequence ID" value="KQJ82015"/>
    <property type="gene ID" value="BRADI_5g04854v3"/>
</dbReference>